<feature type="transmembrane region" description="Helical" evidence="8">
    <location>
        <begin position="29"/>
        <end position="49"/>
    </location>
</feature>
<proteinExistence type="predicted"/>
<dbReference type="InterPro" id="IPR005150">
    <property type="entry name" value="Cellulose_synth"/>
</dbReference>
<organism evidence="9 10">
    <name type="scientific">Morella rubra</name>
    <name type="common">Chinese bayberry</name>
    <dbReference type="NCBI Taxonomy" id="262757"/>
    <lineage>
        <taxon>Eukaryota</taxon>
        <taxon>Viridiplantae</taxon>
        <taxon>Streptophyta</taxon>
        <taxon>Embryophyta</taxon>
        <taxon>Tracheophyta</taxon>
        <taxon>Spermatophyta</taxon>
        <taxon>Magnoliopsida</taxon>
        <taxon>eudicotyledons</taxon>
        <taxon>Gunneridae</taxon>
        <taxon>Pentapetalae</taxon>
        <taxon>rosids</taxon>
        <taxon>fabids</taxon>
        <taxon>Fagales</taxon>
        <taxon>Myricaceae</taxon>
        <taxon>Morella</taxon>
    </lineage>
</organism>
<dbReference type="GO" id="GO:0016020">
    <property type="term" value="C:membrane"/>
    <property type="evidence" value="ECO:0007669"/>
    <property type="project" value="InterPro"/>
</dbReference>
<keyword evidence="5 8" id="KW-1133">Transmembrane helix</keyword>
<comment type="caution">
    <text evidence="9">The sequence shown here is derived from an EMBL/GenBank/DDBJ whole genome shotgun (WGS) entry which is preliminary data.</text>
</comment>
<evidence type="ECO:0000256" key="1">
    <source>
        <dbReference type="ARBA" id="ARBA00004308"/>
    </source>
</evidence>
<feature type="transmembrane region" description="Helical" evidence="8">
    <location>
        <begin position="69"/>
        <end position="91"/>
    </location>
</feature>
<dbReference type="EMBL" id="RXIC02000023">
    <property type="protein sequence ID" value="KAB1212581.1"/>
    <property type="molecule type" value="Genomic_DNA"/>
</dbReference>
<comment type="subcellular location">
    <subcellularLocation>
        <location evidence="1">Endomembrane system</location>
    </subcellularLocation>
</comment>
<dbReference type="GO" id="GO:0016760">
    <property type="term" value="F:cellulose synthase (UDP-forming) activity"/>
    <property type="evidence" value="ECO:0007669"/>
    <property type="project" value="InterPro"/>
</dbReference>
<dbReference type="PANTHER" id="PTHR13301">
    <property type="entry name" value="X-BOX TRANSCRIPTION FACTOR-RELATED"/>
    <property type="match status" value="1"/>
</dbReference>
<dbReference type="GO" id="GO:0012505">
    <property type="term" value="C:endomembrane system"/>
    <property type="evidence" value="ECO:0007669"/>
    <property type="project" value="UniProtKB-SubCell"/>
</dbReference>
<gene>
    <name evidence="9" type="ORF">CJ030_MR5G023525</name>
</gene>
<reference evidence="9 10" key="1">
    <citation type="journal article" date="2019" name="Plant Biotechnol. J.">
        <title>The red bayberry genome and genetic basis of sex determination.</title>
        <authorList>
            <person name="Jia H.M."/>
            <person name="Jia H.J."/>
            <person name="Cai Q.L."/>
            <person name="Wang Y."/>
            <person name="Zhao H.B."/>
            <person name="Yang W.F."/>
            <person name="Wang G.Y."/>
            <person name="Li Y.H."/>
            <person name="Zhan D.L."/>
            <person name="Shen Y.T."/>
            <person name="Niu Q.F."/>
            <person name="Chang L."/>
            <person name="Qiu J."/>
            <person name="Zhao L."/>
            <person name="Xie H.B."/>
            <person name="Fu W.Y."/>
            <person name="Jin J."/>
            <person name="Li X.W."/>
            <person name="Jiao Y."/>
            <person name="Zhou C.C."/>
            <person name="Tu T."/>
            <person name="Chai C.Y."/>
            <person name="Gao J.L."/>
            <person name="Fan L.J."/>
            <person name="van de Weg E."/>
            <person name="Wang J.Y."/>
            <person name="Gao Z.S."/>
        </authorList>
    </citation>
    <scope>NUCLEOTIDE SEQUENCE [LARGE SCALE GENOMIC DNA]</scope>
    <source>
        <tissue evidence="9">Leaves</tissue>
    </source>
</reference>
<feature type="transmembrane region" description="Helical" evidence="8">
    <location>
        <begin position="119"/>
        <end position="142"/>
    </location>
</feature>
<feature type="transmembrane region" description="Helical" evidence="8">
    <location>
        <begin position="149"/>
        <end position="168"/>
    </location>
</feature>
<keyword evidence="7" id="KW-0961">Cell wall biogenesis/degradation</keyword>
<dbReference type="AlphaFoldDB" id="A0A6A1VIG2"/>
<evidence type="ECO:0000256" key="7">
    <source>
        <dbReference type="ARBA" id="ARBA00023316"/>
    </source>
</evidence>
<sequence length="202" mass="23297">MSWWFHVWIADRDFYTGFRLQCKLSGPMFFLYVFPFLGAYGHDFLEFVVEGGTAQRWWNDQRMWMIRGLSCFFFATLEYSLKCLGISTYGFSVTSKMIDDEQSKRYYQGVFEFGVSSPMFVPLAMGAIINLVSFFVGLVRVLRGSKFEGLLLQMFLAGFTVVNALPIYEAMVFRSDKGRMSFKTTITQTLALYALASLLLRD</sequence>
<keyword evidence="10" id="KW-1185">Reference proteome</keyword>
<evidence type="ECO:0000256" key="2">
    <source>
        <dbReference type="ARBA" id="ARBA00022676"/>
    </source>
</evidence>
<dbReference type="GO" id="GO:0030244">
    <property type="term" value="P:cellulose biosynthetic process"/>
    <property type="evidence" value="ECO:0007669"/>
    <property type="project" value="InterPro"/>
</dbReference>
<dbReference type="Proteomes" id="UP000516437">
    <property type="component" value="Chromosome 5"/>
</dbReference>
<evidence type="ECO:0000313" key="10">
    <source>
        <dbReference type="Proteomes" id="UP000516437"/>
    </source>
</evidence>
<keyword evidence="4 8" id="KW-0812">Transmembrane</keyword>
<dbReference type="Pfam" id="PF03552">
    <property type="entry name" value="Cellulose_synt"/>
    <property type="match status" value="1"/>
</dbReference>
<evidence type="ECO:0000256" key="3">
    <source>
        <dbReference type="ARBA" id="ARBA00022679"/>
    </source>
</evidence>
<evidence type="ECO:0000256" key="5">
    <source>
        <dbReference type="ARBA" id="ARBA00022989"/>
    </source>
</evidence>
<keyword evidence="2" id="KW-0328">Glycosyltransferase</keyword>
<evidence type="ECO:0000256" key="8">
    <source>
        <dbReference type="SAM" id="Phobius"/>
    </source>
</evidence>
<dbReference type="GO" id="GO:0071555">
    <property type="term" value="P:cell wall organization"/>
    <property type="evidence" value="ECO:0007669"/>
    <property type="project" value="UniProtKB-KW"/>
</dbReference>
<evidence type="ECO:0000313" key="9">
    <source>
        <dbReference type="EMBL" id="KAB1212581.1"/>
    </source>
</evidence>
<dbReference type="OrthoDB" id="1728353at2759"/>
<evidence type="ECO:0000256" key="6">
    <source>
        <dbReference type="ARBA" id="ARBA00023136"/>
    </source>
</evidence>
<protein>
    <submittedName>
        <fullName evidence="9">Cellulose synthase-like protein G3</fullName>
    </submittedName>
</protein>
<keyword evidence="3" id="KW-0808">Transferase</keyword>
<accession>A0A6A1VIG2</accession>
<keyword evidence="6 8" id="KW-0472">Membrane</keyword>
<name>A0A6A1VIG2_9ROSI</name>
<evidence type="ECO:0000256" key="4">
    <source>
        <dbReference type="ARBA" id="ARBA00022692"/>
    </source>
</evidence>